<name>A0A8J6QSL2_9GAMM</name>
<comment type="caution">
    <text evidence="3">The sequence shown here is derived from an EMBL/GenBank/DDBJ whole genome shotgun (WGS) entry which is preliminary data.</text>
</comment>
<evidence type="ECO:0000256" key="1">
    <source>
        <dbReference type="SAM" id="Phobius"/>
    </source>
</evidence>
<dbReference type="GO" id="GO:0005886">
    <property type="term" value="C:plasma membrane"/>
    <property type="evidence" value="ECO:0007669"/>
    <property type="project" value="UniProtKB-ARBA"/>
</dbReference>
<dbReference type="Proteomes" id="UP000638014">
    <property type="component" value="Unassembled WGS sequence"/>
</dbReference>
<proteinExistence type="predicted"/>
<keyword evidence="1" id="KW-0812">Transmembrane</keyword>
<dbReference type="AlphaFoldDB" id="A0A8J6QSL2"/>
<dbReference type="Pfam" id="PF09335">
    <property type="entry name" value="VTT_dom"/>
    <property type="match status" value="1"/>
</dbReference>
<organism evidence="3 4">
    <name type="scientific">Neiella litorisoli</name>
    <dbReference type="NCBI Taxonomy" id="2771431"/>
    <lineage>
        <taxon>Bacteria</taxon>
        <taxon>Pseudomonadati</taxon>
        <taxon>Pseudomonadota</taxon>
        <taxon>Gammaproteobacteria</taxon>
        <taxon>Alteromonadales</taxon>
        <taxon>Echinimonadaceae</taxon>
        <taxon>Neiella</taxon>
    </lineage>
</organism>
<feature type="transmembrane region" description="Helical" evidence="1">
    <location>
        <begin position="91"/>
        <end position="111"/>
    </location>
</feature>
<protein>
    <submittedName>
        <fullName evidence="3">DedA family protein</fullName>
    </submittedName>
</protein>
<keyword evidence="1" id="KW-1133">Transmembrane helix</keyword>
<sequence>MAVVALFWTSFLAATLLPGGSEAALLLAWQQQWAAPLSLFLAASIGNTLGGLVTFWMGWQARKLKSLEQLSANASARQQKVLAWMQHHGHWALLLSWAPVVGDLLCLAGGWLRLNPWLSTLALLIGKSVRYLVVLGAASLLFNGRIIA</sequence>
<feature type="transmembrane region" description="Helical" evidence="1">
    <location>
        <begin position="33"/>
        <end position="59"/>
    </location>
</feature>
<accession>A0A8J6QSL2</accession>
<dbReference type="InterPro" id="IPR032816">
    <property type="entry name" value="VTT_dom"/>
</dbReference>
<gene>
    <name evidence="3" type="ORF">IC617_17555</name>
</gene>
<dbReference type="PANTHER" id="PTHR42709">
    <property type="entry name" value="ALKALINE PHOSPHATASE LIKE PROTEIN"/>
    <property type="match status" value="1"/>
</dbReference>
<dbReference type="InterPro" id="IPR051311">
    <property type="entry name" value="DedA_domain"/>
</dbReference>
<keyword evidence="1" id="KW-0472">Membrane</keyword>
<dbReference type="RefSeq" id="WP_191146294.1">
    <property type="nucleotide sequence ID" value="NZ_JACXAF010000032.1"/>
</dbReference>
<feature type="domain" description="VTT" evidence="2">
    <location>
        <begin position="35"/>
        <end position="137"/>
    </location>
</feature>
<feature type="transmembrane region" description="Helical" evidence="1">
    <location>
        <begin position="117"/>
        <end position="142"/>
    </location>
</feature>
<evidence type="ECO:0000313" key="4">
    <source>
        <dbReference type="Proteomes" id="UP000638014"/>
    </source>
</evidence>
<keyword evidence="4" id="KW-1185">Reference proteome</keyword>
<dbReference type="EMBL" id="JACXAF010000032">
    <property type="protein sequence ID" value="MBD1391236.1"/>
    <property type="molecule type" value="Genomic_DNA"/>
</dbReference>
<evidence type="ECO:0000259" key="2">
    <source>
        <dbReference type="Pfam" id="PF09335"/>
    </source>
</evidence>
<evidence type="ECO:0000313" key="3">
    <source>
        <dbReference type="EMBL" id="MBD1391236.1"/>
    </source>
</evidence>
<reference evidence="3" key="1">
    <citation type="submission" date="2020-09" db="EMBL/GenBank/DDBJ databases">
        <title>A novel bacterium of genus Neiella, isolated from South China Sea.</title>
        <authorList>
            <person name="Huang H."/>
            <person name="Mo K."/>
            <person name="Hu Y."/>
        </authorList>
    </citation>
    <scope>NUCLEOTIDE SEQUENCE</scope>
    <source>
        <strain evidence="3">HB171785</strain>
    </source>
</reference>
<dbReference type="PANTHER" id="PTHR42709:SF4">
    <property type="entry name" value="INNER MEMBRANE PROTEIN YQAA"/>
    <property type="match status" value="1"/>
</dbReference>